<reference evidence="3" key="1">
    <citation type="submission" date="2009-11" db="EMBL/GenBank/DDBJ databases">
        <title>Identification of virulence genes in Photobacterium damselae subsp. damselae by Supression Subtractive hybridization: damselysin toxin is encoded on a large conjugative plasmid.</title>
        <authorList>
            <person name="Rivas A.J."/>
            <person name="Lemos M.L."/>
            <person name="Osorio C.R."/>
        </authorList>
    </citation>
    <scope>NUCLEOTIDE SEQUENCE [LARGE SCALE GENOMIC DNA]</scope>
    <source>
        <strain evidence="3">RM71</strain>
        <plasmid evidence="3">pPHDD1</plasmid>
    </source>
</reference>
<proteinExistence type="predicted"/>
<organism evidence="3">
    <name type="scientific">Photobacterium damselae subsp. damselae</name>
    <name type="common">Listonella damsela</name>
    <dbReference type="NCBI Taxonomy" id="85581"/>
    <lineage>
        <taxon>Bacteria</taxon>
        <taxon>Pseudomonadati</taxon>
        <taxon>Pseudomonadota</taxon>
        <taxon>Gammaproteobacteria</taxon>
        <taxon>Vibrionales</taxon>
        <taxon>Vibrionaceae</taxon>
        <taxon>Photobacterium</taxon>
    </lineage>
</organism>
<feature type="chain" id="PRO_5009953627" evidence="2">
    <location>
        <begin position="23"/>
        <end position="308"/>
    </location>
</feature>
<keyword evidence="1 2" id="KW-0732">Signal</keyword>
<dbReference type="Gene3D" id="2.40.160.10">
    <property type="entry name" value="Porin"/>
    <property type="match status" value="1"/>
</dbReference>
<dbReference type="PANTHER" id="PTHR34501:SF2">
    <property type="entry name" value="OUTER MEMBRANE PORIN F-RELATED"/>
    <property type="match status" value="1"/>
</dbReference>
<protein>
    <submittedName>
        <fullName evidence="3">Outer membrane protein OmpU</fullName>
    </submittedName>
</protein>
<evidence type="ECO:0000256" key="2">
    <source>
        <dbReference type="SAM" id="SignalP"/>
    </source>
</evidence>
<name>E4WLK6_PHODD</name>
<geneLocation type="plasmid" evidence="3">
    <name>pPHDD1</name>
</geneLocation>
<keyword evidence="3" id="KW-0614">Plasmid</keyword>
<dbReference type="InterPro" id="IPR050298">
    <property type="entry name" value="Gram-neg_bact_OMP"/>
</dbReference>
<dbReference type="RefSeq" id="WP_013404593.1">
    <property type="nucleotide sequence ID" value="NC_014653.1"/>
</dbReference>
<dbReference type="AlphaFoldDB" id="E4WLK6"/>
<dbReference type="SUPFAM" id="SSF56935">
    <property type="entry name" value="Porins"/>
    <property type="match status" value="1"/>
</dbReference>
<evidence type="ECO:0000256" key="1">
    <source>
        <dbReference type="ARBA" id="ARBA00022729"/>
    </source>
</evidence>
<dbReference type="EMBL" id="FN597600">
    <property type="protein sequence ID" value="CBX86924.1"/>
    <property type="molecule type" value="Genomic_DNA"/>
</dbReference>
<feature type="signal peptide" evidence="2">
    <location>
        <begin position="1"/>
        <end position="22"/>
    </location>
</feature>
<dbReference type="InterPro" id="IPR023614">
    <property type="entry name" value="Porin_dom_sf"/>
</dbReference>
<dbReference type="PANTHER" id="PTHR34501">
    <property type="entry name" value="PROTEIN YDDL-RELATED"/>
    <property type="match status" value="1"/>
</dbReference>
<sequence>MSKNKIALGLLSLASVSGAANAANIYKTDDSTLDIGGRIEARAEHRDDNISDLSRVRLKIEGETKITDSVSGIAQFEQEFKDNSQKTRHLYAGIKSVIGNGTATLVYGKTDGSMSLVTDITDIQAAYGAIAADKYKVGKRIANSLAFGYMNENGTSFAANYAGAEGKDIGDFDNGFSIGASQSFGDTGLIAGIGYAKQEKVDKKEKSQLDYAIGYQYKKLYIGALYSARRVGDKEGDGYDVVTAYKINSTYKATVGFGELHFDKGDDSRAVNADITAKWNSHFRTYAAVNRDLVNKDTQGMLGARYDF</sequence>
<gene>
    <name evidence="3" type="primary">orf158</name>
</gene>
<accession>E4WLK6</accession>
<evidence type="ECO:0000313" key="3">
    <source>
        <dbReference type="EMBL" id="CBX86924.1"/>
    </source>
</evidence>